<keyword evidence="2" id="KW-0813">Transport</keyword>
<keyword evidence="4" id="KW-0067">ATP-binding</keyword>
<keyword evidence="7" id="KW-1185">Reference proteome</keyword>
<protein>
    <submittedName>
        <fullName evidence="6">ABC transporter related</fullName>
    </submittedName>
</protein>
<comment type="similarity">
    <text evidence="1">Belongs to the ABC transporter superfamily.</text>
</comment>
<gene>
    <name evidence="6" type="ordered locus">PCC7424_4245</name>
</gene>
<reference evidence="7" key="1">
    <citation type="journal article" date="2011" name="MBio">
        <title>Novel metabolic attributes of the genus Cyanothece, comprising a group of unicellular nitrogen-fixing Cyanobacteria.</title>
        <authorList>
            <person name="Bandyopadhyay A."/>
            <person name="Elvitigala T."/>
            <person name="Welsh E."/>
            <person name="Stockel J."/>
            <person name="Liberton M."/>
            <person name="Min H."/>
            <person name="Sherman L.A."/>
            <person name="Pakrasi H.B."/>
        </authorList>
    </citation>
    <scope>NUCLEOTIDE SEQUENCE [LARGE SCALE GENOMIC DNA]</scope>
    <source>
        <strain evidence="7">PCC 7424</strain>
    </source>
</reference>
<organism evidence="6 7">
    <name type="scientific">Gloeothece citriformis (strain PCC 7424)</name>
    <name type="common">Cyanothece sp. (strain PCC 7424)</name>
    <dbReference type="NCBI Taxonomy" id="65393"/>
    <lineage>
        <taxon>Bacteria</taxon>
        <taxon>Bacillati</taxon>
        <taxon>Cyanobacteriota</taxon>
        <taxon>Cyanophyceae</taxon>
        <taxon>Oscillatoriophycideae</taxon>
        <taxon>Chroococcales</taxon>
        <taxon>Aphanothecaceae</taxon>
        <taxon>Gloeothece</taxon>
        <taxon>Gloeothece citriformis</taxon>
    </lineage>
</organism>
<dbReference type="InterPro" id="IPR050683">
    <property type="entry name" value="Bact_Polysacc_Export_ATP-bd"/>
</dbReference>
<dbReference type="SUPFAM" id="SSF52540">
    <property type="entry name" value="P-loop containing nucleoside triphosphate hydrolases"/>
    <property type="match status" value="1"/>
</dbReference>
<dbReference type="Pfam" id="PF00005">
    <property type="entry name" value="ABC_tran"/>
    <property type="match status" value="1"/>
</dbReference>
<dbReference type="GO" id="GO:0016887">
    <property type="term" value="F:ATP hydrolysis activity"/>
    <property type="evidence" value="ECO:0007669"/>
    <property type="project" value="InterPro"/>
</dbReference>
<dbReference type="SMART" id="SM00382">
    <property type="entry name" value="AAA"/>
    <property type="match status" value="1"/>
</dbReference>
<accession>B7K6R6</accession>
<dbReference type="EMBL" id="CP001291">
    <property type="protein sequence ID" value="ACK72615.1"/>
    <property type="molecule type" value="Genomic_DNA"/>
</dbReference>
<dbReference type="Pfam" id="PF14524">
    <property type="entry name" value="Wzt_C"/>
    <property type="match status" value="1"/>
</dbReference>
<sequence>MNDAIVVSGVGKQFVRYHNNKPLTFQEAVLQGFRGMKRSDRFWALQDISFQIGPGRMVGLIGRNGSGKSTLLRLIGGIGRPDRGKIKVRGRIRALLDLGVNLHPDLTGRENIFINGVIAGLTRREVQRQFESIVEFAELAPFIDSPLRTYSTGMRMRLGFAIAVHTWPDVLLVDEVLAVGDLAFQRKCLDRIAQFKAEGCTIVFVSHDETQIKQLCDEVVYLRQGQLVAWGEPEIVVGQYLADNREKTHRVTPKEHSIIKTAMGTELRVHENRFGSLEMEIINVRLLDKQGVPITELLSGDPLSIEIEYLAPAPIPSPFFGVAIEREDGVICYDTTTLASGEILPTLQGRGKIVLHFKRLDLNHGQYYINVGIYQSNGDFAYDYHWQVYPLLINTSYLYDKGVLKVPHVWQFDPAYDREQKQIYK</sequence>
<dbReference type="GO" id="GO:0016020">
    <property type="term" value="C:membrane"/>
    <property type="evidence" value="ECO:0007669"/>
    <property type="project" value="InterPro"/>
</dbReference>
<dbReference type="KEGG" id="cyc:PCC7424_4245"/>
<dbReference type="Gene3D" id="3.40.50.300">
    <property type="entry name" value="P-loop containing nucleotide triphosphate hydrolases"/>
    <property type="match status" value="1"/>
</dbReference>
<name>B7K6R6_GLOC7</name>
<dbReference type="InterPro" id="IPR003593">
    <property type="entry name" value="AAA+_ATPase"/>
</dbReference>
<dbReference type="PROSITE" id="PS50893">
    <property type="entry name" value="ABC_TRANSPORTER_2"/>
    <property type="match status" value="1"/>
</dbReference>
<dbReference type="STRING" id="65393.PCC7424_4245"/>
<dbReference type="eggNOG" id="COG1134">
    <property type="taxonomic scope" value="Bacteria"/>
</dbReference>
<dbReference type="Proteomes" id="UP000002384">
    <property type="component" value="Chromosome"/>
</dbReference>
<dbReference type="InterPro" id="IPR029439">
    <property type="entry name" value="Wzt_C"/>
</dbReference>
<keyword evidence="3" id="KW-0547">Nucleotide-binding</keyword>
<dbReference type="PANTHER" id="PTHR46743">
    <property type="entry name" value="TEICHOIC ACIDS EXPORT ATP-BINDING PROTEIN TAGH"/>
    <property type="match status" value="1"/>
</dbReference>
<evidence type="ECO:0000256" key="2">
    <source>
        <dbReference type="ARBA" id="ARBA00022448"/>
    </source>
</evidence>
<dbReference type="HOGENOM" id="CLU_000604_101_5_3"/>
<dbReference type="GO" id="GO:0005524">
    <property type="term" value="F:ATP binding"/>
    <property type="evidence" value="ECO:0007669"/>
    <property type="project" value="UniProtKB-KW"/>
</dbReference>
<dbReference type="RefSeq" id="WP_015956200.1">
    <property type="nucleotide sequence ID" value="NC_011729.1"/>
</dbReference>
<dbReference type="CDD" id="cd10147">
    <property type="entry name" value="Wzt_C-like"/>
    <property type="match status" value="1"/>
</dbReference>
<evidence type="ECO:0000259" key="5">
    <source>
        <dbReference type="PROSITE" id="PS50893"/>
    </source>
</evidence>
<dbReference type="AlphaFoldDB" id="B7K6R6"/>
<dbReference type="InterPro" id="IPR003439">
    <property type="entry name" value="ABC_transporter-like_ATP-bd"/>
</dbReference>
<evidence type="ECO:0000256" key="4">
    <source>
        <dbReference type="ARBA" id="ARBA00022840"/>
    </source>
</evidence>
<proteinExistence type="inferred from homology"/>
<dbReference type="InterPro" id="IPR015860">
    <property type="entry name" value="ABC_transpr_TagH-like"/>
</dbReference>
<dbReference type="Gene3D" id="2.70.50.60">
    <property type="entry name" value="abc- transporter (atp binding component) like domain"/>
    <property type="match status" value="1"/>
</dbReference>
<evidence type="ECO:0000313" key="6">
    <source>
        <dbReference type="EMBL" id="ACK72615.1"/>
    </source>
</evidence>
<dbReference type="CDD" id="cd03220">
    <property type="entry name" value="ABC_KpsT_Wzt"/>
    <property type="match status" value="1"/>
</dbReference>
<dbReference type="OrthoDB" id="9778870at2"/>
<evidence type="ECO:0000313" key="7">
    <source>
        <dbReference type="Proteomes" id="UP000002384"/>
    </source>
</evidence>
<feature type="domain" description="ABC transporter" evidence="5">
    <location>
        <begin position="23"/>
        <end position="249"/>
    </location>
</feature>
<dbReference type="PANTHER" id="PTHR46743:SF2">
    <property type="entry name" value="TEICHOIC ACIDS EXPORT ATP-BINDING PROTEIN TAGH"/>
    <property type="match status" value="1"/>
</dbReference>
<dbReference type="GO" id="GO:0140359">
    <property type="term" value="F:ABC-type transporter activity"/>
    <property type="evidence" value="ECO:0007669"/>
    <property type="project" value="InterPro"/>
</dbReference>
<dbReference type="InterPro" id="IPR027417">
    <property type="entry name" value="P-loop_NTPase"/>
</dbReference>
<evidence type="ECO:0000256" key="1">
    <source>
        <dbReference type="ARBA" id="ARBA00005417"/>
    </source>
</evidence>
<evidence type="ECO:0000256" key="3">
    <source>
        <dbReference type="ARBA" id="ARBA00022741"/>
    </source>
</evidence>